<dbReference type="PRINTS" id="PR00260">
    <property type="entry name" value="CHEMTRNSDUCR"/>
</dbReference>
<evidence type="ECO:0000256" key="5">
    <source>
        <dbReference type="ARBA" id="ARBA00023136"/>
    </source>
</evidence>
<dbReference type="InterPro" id="IPR004090">
    <property type="entry name" value="Chemotax_Me-accpt_rcpt"/>
</dbReference>
<dbReference type="GO" id="GO:0005886">
    <property type="term" value="C:plasma membrane"/>
    <property type="evidence" value="ECO:0007669"/>
    <property type="project" value="UniProtKB-SubCell"/>
</dbReference>
<protein>
    <submittedName>
        <fullName evidence="11">Methyl-accepting chemotaxis sensory transducer with Cache sensor</fullName>
    </submittedName>
</protein>
<feature type="domain" description="HAMP" evidence="10">
    <location>
        <begin position="214"/>
        <end position="267"/>
    </location>
</feature>
<dbReference type="SMART" id="SM00304">
    <property type="entry name" value="HAMP"/>
    <property type="match status" value="1"/>
</dbReference>
<sequence>MKILENLTIRAKLTTLVALSILAPAVVIAISSSFTHQRMVDDRIDTIRSAVELAVGMAKGLNAEVEAGTLPREEALARFRNAVHAMSYHDGADYLFAYDLNGIAVANPSNHKAVGTDRIGLQDKAGKFFVREIVDTLRRQDNAIIQYAWPKLGSDVPLLKTNYVKRYQPLGLIVGSGVYTDDIDAAYYDFLRRTGTATAALIVALVLIGFLVNRDIVGSLHRLRDKMTALAAGDLAVTFPEAARRNEIGGMAQALQVFKENALAKASLEASQAEQAERAAAEKREAMTALASHFEQTVGNLIHDVASEADGIERRAQDMTRAADETGTLAGAVATATEQTSANVQTVAAATEELTSSINEISRQVGESAEIAREAVESAERANGKVEGLAGAVERIGAVVELINSIASQTNLLALNATIEAARAGEAGKGFAVVAQEVKALATQTARATEEIAAQVSGIQAETGRAVQEIKGVAQVIGRVNDVATSIASAVEQQGAATREISRNIQQAARGSHEVSSSIGGVNSAAGRSGKVAYEVLENVRQLSVQTDSLRDEVTRFLTQVRAG</sequence>
<comment type="similarity">
    <text evidence="7">Belongs to the methyl-accepting chemotaxis (MCP) protein family.</text>
</comment>
<dbReference type="InterPro" id="IPR003660">
    <property type="entry name" value="HAMP_dom"/>
</dbReference>
<organism evidence="11 12">
    <name type="scientific">Azospirillum oryzae</name>
    <dbReference type="NCBI Taxonomy" id="286727"/>
    <lineage>
        <taxon>Bacteria</taxon>
        <taxon>Pseudomonadati</taxon>
        <taxon>Pseudomonadota</taxon>
        <taxon>Alphaproteobacteria</taxon>
        <taxon>Rhodospirillales</taxon>
        <taxon>Azospirillaceae</taxon>
        <taxon>Azospirillum</taxon>
    </lineage>
</organism>
<dbReference type="GO" id="GO:0006935">
    <property type="term" value="P:chemotaxis"/>
    <property type="evidence" value="ECO:0007669"/>
    <property type="project" value="InterPro"/>
</dbReference>
<dbReference type="Pfam" id="PF00015">
    <property type="entry name" value="MCPsignal"/>
    <property type="match status" value="1"/>
</dbReference>
<evidence type="ECO:0000256" key="7">
    <source>
        <dbReference type="ARBA" id="ARBA00029447"/>
    </source>
</evidence>
<evidence type="ECO:0000259" key="9">
    <source>
        <dbReference type="PROSITE" id="PS50111"/>
    </source>
</evidence>
<dbReference type="PANTHER" id="PTHR32089:SF112">
    <property type="entry name" value="LYSOZYME-LIKE PROTEIN-RELATED"/>
    <property type="match status" value="1"/>
</dbReference>
<keyword evidence="2" id="KW-1003">Cell membrane</keyword>
<evidence type="ECO:0000259" key="10">
    <source>
        <dbReference type="PROSITE" id="PS50885"/>
    </source>
</evidence>
<dbReference type="PROSITE" id="PS50885">
    <property type="entry name" value="HAMP"/>
    <property type="match status" value="1"/>
</dbReference>
<evidence type="ECO:0000313" key="11">
    <source>
        <dbReference type="EMBL" id="SMF23739.1"/>
    </source>
</evidence>
<dbReference type="GO" id="GO:0004888">
    <property type="term" value="F:transmembrane signaling receptor activity"/>
    <property type="evidence" value="ECO:0007669"/>
    <property type="project" value="InterPro"/>
</dbReference>
<comment type="subcellular location">
    <subcellularLocation>
        <location evidence="1">Cell membrane</location>
        <topology evidence="1">Multi-pass membrane protein</topology>
    </subcellularLocation>
</comment>
<dbReference type="Gene3D" id="1.10.287.950">
    <property type="entry name" value="Methyl-accepting chemotaxis protein"/>
    <property type="match status" value="1"/>
</dbReference>
<evidence type="ECO:0000256" key="4">
    <source>
        <dbReference type="ARBA" id="ARBA00022989"/>
    </source>
</evidence>
<dbReference type="PROSITE" id="PS50111">
    <property type="entry name" value="CHEMOTAXIS_TRANSDUC_2"/>
    <property type="match status" value="1"/>
</dbReference>
<proteinExistence type="inferred from homology"/>
<dbReference type="SUPFAM" id="SSF58104">
    <property type="entry name" value="Methyl-accepting chemotaxis protein (MCP) signaling domain"/>
    <property type="match status" value="1"/>
</dbReference>
<dbReference type="SMART" id="SM00283">
    <property type="entry name" value="MA"/>
    <property type="match status" value="1"/>
</dbReference>
<dbReference type="Proteomes" id="UP000192936">
    <property type="component" value="Unassembled WGS sequence"/>
</dbReference>
<keyword evidence="4" id="KW-1133">Transmembrane helix</keyword>
<evidence type="ECO:0000256" key="2">
    <source>
        <dbReference type="ARBA" id="ARBA00022475"/>
    </source>
</evidence>
<dbReference type="InterPro" id="IPR004089">
    <property type="entry name" value="MCPsignal_dom"/>
</dbReference>
<dbReference type="Pfam" id="PF00672">
    <property type="entry name" value="HAMP"/>
    <property type="match status" value="1"/>
</dbReference>
<evidence type="ECO:0000256" key="6">
    <source>
        <dbReference type="ARBA" id="ARBA00023224"/>
    </source>
</evidence>
<keyword evidence="5" id="KW-0472">Membrane</keyword>
<dbReference type="InterPro" id="IPR033480">
    <property type="entry name" value="sCache_2"/>
</dbReference>
<dbReference type="GO" id="GO:0007165">
    <property type="term" value="P:signal transduction"/>
    <property type="evidence" value="ECO:0007669"/>
    <property type="project" value="UniProtKB-KW"/>
</dbReference>
<evidence type="ECO:0000313" key="12">
    <source>
        <dbReference type="Proteomes" id="UP000192936"/>
    </source>
</evidence>
<accession>A0A1X7DXQ8</accession>
<evidence type="ECO:0000256" key="1">
    <source>
        <dbReference type="ARBA" id="ARBA00004651"/>
    </source>
</evidence>
<dbReference type="SUPFAM" id="SSF158472">
    <property type="entry name" value="HAMP domain-like"/>
    <property type="match status" value="1"/>
</dbReference>
<dbReference type="Gene3D" id="3.30.450.20">
    <property type="entry name" value="PAS domain"/>
    <property type="match status" value="1"/>
</dbReference>
<dbReference type="SMART" id="SM01049">
    <property type="entry name" value="Cache_2"/>
    <property type="match status" value="1"/>
</dbReference>
<dbReference type="RefSeq" id="WP_085083116.1">
    <property type="nucleotide sequence ID" value="NZ_FXAK01000001.1"/>
</dbReference>
<evidence type="ECO:0000256" key="3">
    <source>
        <dbReference type="ARBA" id="ARBA00022692"/>
    </source>
</evidence>
<dbReference type="EMBL" id="FXAK01000001">
    <property type="protein sequence ID" value="SMF23739.1"/>
    <property type="molecule type" value="Genomic_DNA"/>
</dbReference>
<dbReference type="Pfam" id="PF17200">
    <property type="entry name" value="sCache_2"/>
    <property type="match status" value="1"/>
</dbReference>
<dbReference type="Gene3D" id="6.10.340.10">
    <property type="match status" value="1"/>
</dbReference>
<dbReference type="STRING" id="286727.SAMN02982917_1173"/>
<reference evidence="11 12" key="1">
    <citation type="submission" date="2017-04" db="EMBL/GenBank/DDBJ databases">
        <authorList>
            <person name="Afonso C.L."/>
            <person name="Miller P.J."/>
            <person name="Scott M.A."/>
            <person name="Spackman E."/>
            <person name="Goraichik I."/>
            <person name="Dimitrov K.M."/>
            <person name="Suarez D.L."/>
            <person name="Swayne D.E."/>
        </authorList>
    </citation>
    <scope>NUCLEOTIDE SEQUENCE [LARGE SCALE GENOMIC DNA]</scope>
    <source>
        <strain evidence="11 12">A2P</strain>
    </source>
</reference>
<dbReference type="PANTHER" id="PTHR32089">
    <property type="entry name" value="METHYL-ACCEPTING CHEMOTAXIS PROTEIN MCPB"/>
    <property type="match status" value="1"/>
</dbReference>
<keyword evidence="3" id="KW-0812">Transmembrane</keyword>
<name>A0A1X7DXQ8_9PROT</name>
<keyword evidence="6 8" id="KW-0807">Transducer</keyword>
<gene>
    <name evidence="11" type="ORF">SAMN02982917_1173</name>
</gene>
<dbReference type="AlphaFoldDB" id="A0A1X7DXQ8"/>
<evidence type="ECO:0000256" key="8">
    <source>
        <dbReference type="PROSITE-ProRule" id="PRU00284"/>
    </source>
</evidence>
<feature type="domain" description="Methyl-accepting transducer" evidence="9">
    <location>
        <begin position="308"/>
        <end position="544"/>
    </location>
</feature>
<dbReference type="OrthoDB" id="7260004at2"/>